<keyword evidence="2" id="KW-1185">Reference proteome</keyword>
<dbReference type="Proteomes" id="UP000267128">
    <property type="component" value="Unassembled WGS sequence"/>
</dbReference>
<dbReference type="RefSeq" id="WP_123228718.1">
    <property type="nucleotide sequence ID" value="NZ_RJSE01000008.1"/>
</dbReference>
<organism evidence="1 2">
    <name type="scientific">Nocardioides marmoriginsengisoli</name>
    <dbReference type="NCBI Taxonomy" id="661483"/>
    <lineage>
        <taxon>Bacteria</taxon>
        <taxon>Bacillati</taxon>
        <taxon>Actinomycetota</taxon>
        <taxon>Actinomycetes</taxon>
        <taxon>Propionibacteriales</taxon>
        <taxon>Nocardioidaceae</taxon>
        <taxon>Nocardioides</taxon>
    </lineage>
</organism>
<gene>
    <name evidence="1" type="ORF">EFK50_16565</name>
</gene>
<accession>A0A3N0CC31</accession>
<comment type="caution">
    <text evidence="1">The sequence shown here is derived from an EMBL/GenBank/DDBJ whole genome shotgun (WGS) entry which is preliminary data.</text>
</comment>
<protein>
    <submittedName>
        <fullName evidence="1">Uncharacterized protein</fullName>
    </submittedName>
</protein>
<evidence type="ECO:0000313" key="1">
    <source>
        <dbReference type="EMBL" id="RNL61000.1"/>
    </source>
</evidence>
<dbReference type="EMBL" id="RJSE01000008">
    <property type="protein sequence ID" value="RNL61000.1"/>
    <property type="molecule type" value="Genomic_DNA"/>
</dbReference>
<proteinExistence type="predicted"/>
<evidence type="ECO:0000313" key="2">
    <source>
        <dbReference type="Proteomes" id="UP000267128"/>
    </source>
</evidence>
<sequence>MSTNPPRPGPSPAPQPERVFRLHVADATSSNCSGSRTTFYTNLVDLRSAVLRAHLDILEHERTSRNADDGGERDLQSRAAGRWRRLFRLDRGEDPAASYPRVTKILVVQQFHDGAWHDLTPVFTEPNVHLDGVR</sequence>
<dbReference type="AlphaFoldDB" id="A0A3N0CC31"/>
<name>A0A3N0CC31_9ACTN</name>
<reference evidence="1 2" key="1">
    <citation type="submission" date="2018-11" db="EMBL/GenBank/DDBJ databases">
        <authorList>
            <person name="Li F."/>
        </authorList>
    </citation>
    <scope>NUCLEOTIDE SEQUENCE [LARGE SCALE GENOMIC DNA]</scope>
    <source>
        <strain evidence="1 2">Gsoil 097</strain>
    </source>
</reference>